<name>A0A811T5F1_9EURY</name>
<protein>
    <submittedName>
        <fullName evidence="1">Uncharacterized protein</fullName>
    </submittedName>
</protein>
<dbReference type="Proteomes" id="UP000610373">
    <property type="component" value="Unassembled WGS sequence"/>
</dbReference>
<dbReference type="EMBL" id="CAJHIO010000001">
    <property type="protein sequence ID" value="CAD6490739.1"/>
    <property type="molecule type" value="Genomic_DNA"/>
</dbReference>
<organism evidence="1 2">
    <name type="scientific">Candidatus Argoarchaeum ethanivorans</name>
    <dbReference type="NCBI Taxonomy" id="2608793"/>
    <lineage>
        <taxon>Archaea</taxon>
        <taxon>Methanobacteriati</taxon>
        <taxon>Methanobacteriota</taxon>
        <taxon>Stenosarchaea group</taxon>
        <taxon>Methanomicrobia</taxon>
        <taxon>Methanosarcinales</taxon>
        <taxon>Methanosarcinales incertae sedis</taxon>
        <taxon>GOM Arc I cluster</taxon>
        <taxon>Candidatus Argoarchaeum</taxon>
    </lineage>
</organism>
<comment type="caution">
    <text evidence="1">The sequence shown here is derived from an EMBL/GenBank/DDBJ whole genome shotgun (WGS) entry which is preliminary data.</text>
</comment>
<accession>A0A811T5F1</accession>
<reference evidence="1" key="1">
    <citation type="submission" date="2020-10" db="EMBL/GenBank/DDBJ databases">
        <authorList>
            <person name="Hahn C.J."/>
            <person name="Laso-Perez R."/>
            <person name="Vulcano F."/>
            <person name="Vaziourakis K.-M."/>
            <person name="Stokke R."/>
            <person name="Steen I.H."/>
            <person name="Teske A."/>
            <person name="Boetius A."/>
            <person name="Liebeke M."/>
            <person name="Amann R."/>
            <person name="Knittel K."/>
        </authorList>
    </citation>
    <scope>NUCLEOTIDE SEQUENCE</scope>
    <source>
        <strain evidence="1">Gfbio:e3339647-f889-4370-9287-4fb5cb688e4c:AG392O15_GoMArc1</strain>
    </source>
</reference>
<dbReference type="AlphaFoldDB" id="A0A811T5F1"/>
<gene>
    <name evidence="1" type="ORF">CHKLHMKO_00006</name>
</gene>
<evidence type="ECO:0000313" key="1">
    <source>
        <dbReference type="EMBL" id="CAD6490739.1"/>
    </source>
</evidence>
<proteinExistence type="predicted"/>
<evidence type="ECO:0000313" key="2">
    <source>
        <dbReference type="Proteomes" id="UP000610373"/>
    </source>
</evidence>
<sequence length="52" mass="6103">MKIREEGRKNSYDLVKVSEKIYENCQSLMDELFVEVVNNEGEILDVVRHECA</sequence>